<feature type="region of interest" description="Disordered" evidence="1">
    <location>
        <begin position="1"/>
        <end position="55"/>
    </location>
</feature>
<protein>
    <submittedName>
        <fullName evidence="3">Uncharacterized protein</fullName>
    </submittedName>
</protein>
<dbReference type="PANTHER" id="PTHR46238">
    <property type="entry name" value="REVERSE TRANSCRIPTASE DOMAIN-CONTAINING PROTEIN"/>
    <property type="match status" value="1"/>
</dbReference>
<evidence type="ECO:0000256" key="1">
    <source>
        <dbReference type="SAM" id="MobiDB-lite"/>
    </source>
</evidence>
<dbReference type="Proteomes" id="UP000887566">
    <property type="component" value="Unplaced"/>
</dbReference>
<proteinExistence type="predicted"/>
<evidence type="ECO:0000313" key="3">
    <source>
        <dbReference type="WBParaSite" id="PSAMB.scaffold99size80234.g1887.t1"/>
    </source>
</evidence>
<accession>A0A914XRT6</accession>
<feature type="compositionally biased region" description="Basic and acidic residues" evidence="1">
    <location>
        <begin position="14"/>
        <end position="34"/>
    </location>
</feature>
<name>A0A914XRT6_9BILA</name>
<dbReference type="AlphaFoldDB" id="A0A914XRT6"/>
<evidence type="ECO:0000313" key="2">
    <source>
        <dbReference type="Proteomes" id="UP000887566"/>
    </source>
</evidence>
<reference evidence="3" key="1">
    <citation type="submission" date="2022-11" db="UniProtKB">
        <authorList>
            <consortium name="WormBaseParasite"/>
        </authorList>
    </citation>
    <scope>IDENTIFICATION</scope>
</reference>
<keyword evidence="2" id="KW-1185">Reference proteome</keyword>
<dbReference type="PANTHER" id="PTHR46238:SF8">
    <property type="entry name" value="ENDONUCLEASE_EXONUCLEASE_PHOSPHATASE DOMAIN-CONTAINING PROTEIN"/>
    <property type="match status" value="1"/>
</dbReference>
<dbReference type="WBParaSite" id="PSAMB.scaffold99size80234.g1887.t1">
    <property type="protein sequence ID" value="PSAMB.scaffold99size80234.g1887.t1"/>
    <property type="gene ID" value="PSAMB.scaffold99size80234.g1887"/>
</dbReference>
<organism evidence="2 3">
    <name type="scientific">Plectus sambesii</name>
    <dbReference type="NCBI Taxonomy" id="2011161"/>
    <lineage>
        <taxon>Eukaryota</taxon>
        <taxon>Metazoa</taxon>
        <taxon>Ecdysozoa</taxon>
        <taxon>Nematoda</taxon>
        <taxon>Chromadorea</taxon>
        <taxon>Plectida</taxon>
        <taxon>Plectina</taxon>
        <taxon>Plectoidea</taxon>
        <taxon>Plectidae</taxon>
        <taxon>Plectus</taxon>
    </lineage>
</organism>
<sequence>MCKDQGRTGRARIGVKDKTGEERAAPQPQEDRVHGSYRRAREHGRTPERGGQQVSQTSRFKYLGSVIAREGGAEEDVKARTASGWLKWRATFGVLCDPRMPRWLKGKVYCSVVRPALLYGSECWTTTKKDEQRMKTTEMRMLRWMCGLTRLDRVRNEVVRRMVGVAEITGKMQEGRLRWFGHVTRRPEDYIGNITQKIEVEGRRPRGWPKKRWSDTVAEVLRAVAATPRDAHD</sequence>